<dbReference type="SUPFAM" id="SSF57850">
    <property type="entry name" value="RING/U-box"/>
    <property type="match status" value="1"/>
</dbReference>
<feature type="region of interest" description="Disordered" evidence="4">
    <location>
        <begin position="1"/>
        <end position="95"/>
    </location>
</feature>
<feature type="compositionally biased region" description="Polar residues" evidence="4">
    <location>
        <begin position="555"/>
        <end position="564"/>
    </location>
</feature>
<dbReference type="Proteomes" id="UP000762676">
    <property type="component" value="Unassembled WGS sequence"/>
</dbReference>
<feature type="compositionally biased region" description="Polar residues" evidence="4">
    <location>
        <begin position="138"/>
        <end position="147"/>
    </location>
</feature>
<feature type="compositionally biased region" description="Low complexity" evidence="4">
    <location>
        <begin position="124"/>
        <end position="137"/>
    </location>
</feature>
<dbReference type="GO" id="GO:0016567">
    <property type="term" value="P:protein ubiquitination"/>
    <property type="evidence" value="ECO:0007669"/>
    <property type="project" value="TreeGrafter"/>
</dbReference>
<dbReference type="InterPro" id="IPR013083">
    <property type="entry name" value="Znf_RING/FYVE/PHD"/>
</dbReference>
<evidence type="ECO:0000313" key="7">
    <source>
        <dbReference type="Proteomes" id="UP000762676"/>
    </source>
</evidence>
<keyword evidence="7" id="KW-1185">Reference proteome</keyword>
<evidence type="ECO:0000256" key="3">
    <source>
        <dbReference type="PROSITE-ProRule" id="PRU00175"/>
    </source>
</evidence>
<dbReference type="PANTHER" id="PTHR46171">
    <property type="entry name" value="GH10160P"/>
    <property type="match status" value="1"/>
</dbReference>
<dbReference type="GO" id="GO:0061630">
    <property type="term" value="F:ubiquitin protein ligase activity"/>
    <property type="evidence" value="ECO:0007669"/>
    <property type="project" value="TreeGrafter"/>
</dbReference>
<dbReference type="InterPro" id="IPR001841">
    <property type="entry name" value="Znf_RING"/>
</dbReference>
<keyword evidence="2" id="KW-0862">Zinc</keyword>
<evidence type="ECO:0000259" key="5">
    <source>
        <dbReference type="PROSITE" id="PS50089"/>
    </source>
</evidence>
<feature type="compositionally biased region" description="Polar residues" evidence="4">
    <location>
        <begin position="164"/>
        <end position="200"/>
    </location>
</feature>
<feature type="region of interest" description="Disordered" evidence="4">
    <location>
        <begin position="269"/>
        <end position="319"/>
    </location>
</feature>
<dbReference type="EMBL" id="BMAT01013094">
    <property type="protein sequence ID" value="GFS05597.1"/>
    <property type="molecule type" value="Genomic_DNA"/>
</dbReference>
<feature type="compositionally biased region" description="Polar residues" evidence="4">
    <location>
        <begin position="25"/>
        <end position="53"/>
    </location>
</feature>
<protein>
    <submittedName>
        <fullName evidence="6">RING finger protein 44</fullName>
    </submittedName>
</protein>
<feature type="region of interest" description="Disordered" evidence="4">
    <location>
        <begin position="334"/>
        <end position="361"/>
    </location>
</feature>
<gene>
    <name evidence="6" type="ORF">ElyMa_006524100</name>
</gene>
<dbReference type="SMART" id="SM00184">
    <property type="entry name" value="RING"/>
    <property type="match status" value="1"/>
</dbReference>
<keyword evidence="1 3" id="KW-0479">Metal-binding</keyword>
<feature type="domain" description="RING-type" evidence="5">
    <location>
        <begin position="582"/>
        <end position="612"/>
    </location>
</feature>
<feature type="compositionally biased region" description="Pro residues" evidence="4">
    <location>
        <begin position="352"/>
        <end position="361"/>
    </location>
</feature>
<evidence type="ECO:0000256" key="4">
    <source>
        <dbReference type="SAM" id="MobiDB-lite"/>
    </source>
</evidence>
<organism evidence="6 7">
    <name type="scientific">Elysia marginata</name>
    <dbReference type="NCBI Taxonomy" id="1093978"/>
    <lineage>
        <taxon>Eukaryota</taxon>
        <taxon>Metazoa</taxon>
        <taxon>Spiralia</taxon>
        <taxon>Lophotrochozoa</taxon>
        <taxon>Mollusca</taxon>
        <taxon>Gastropoda</taxon>
        <taxon>Heterobranchia</taxon>
        <taxon>Euthyneura</taxon>
        <taxon>Panpulmonata</taxon>
        <taxon>Sacoglossa</taxon>
        <taxon>Placobranchoidea</taxon>
        <taxon>Plakobranchidae</taxon>
        <taxon>Elysia</taxon>
    </lineage>
</organism>
<dbReference type="AlphaFoldDB" id="A0AAV4I5P7"/>
<keyword evidence="1 3" id="KW-0863">Zinc-finger</keyword>
<dbReference type="GO" id="GO:0008270">
    <property type="term" value="F:zinc ion binding"/>
    <property type="evidence" value="ECO:0007669"/>
    <property type="project" value="UniProtKB-KW"/>
</dbReference>
<dbReference type="PROSITE" id="PS50089">
    <property type="entry name" value="ZF_RING_2"/>
    <property type="match status" value="1"/>
</dbReference>
<comment type="caution">
    <text evidence="6">The sequence shown here is derived from an EMBL/GenBank/DDBJ whole genome shotgun (WGS) entry which is preliminary data.</text>
</comment>
<proteinExistence type="predicted"/>
<feature type="compositionally biased region" description="Polar residues" evidence="4">
    <location>
        <begin position="86"/>
        <end position="95"/>
    </location>
</feature>
<feature type="region of interest" description="Disordered" evidence="4">
    <location>
        <begin position="418"/>
        <end position="459"/>
    </location>
</feature>
<accession>A0AAV4I5P7</accession>
<dbReference type="PANTHER" id="PTHR46171:SF3">
    <property type="entry name" value="GH10160P"/>
    <property type="match status" value="1"/>
</dbReference>
<feature type="region of interest" description="Disordered" evidence="4">
    <location>
        <begin position="542"/>
        <end position="575"/>
    </location>
</feature>
<evidence type="ECO:0000313" key="6">
    <source>
        <dbReference type="EMBL" id="GFS05597.1"/>
    </source>
</evidence>
<name>A0AAV4I5P7_9GAST</name>
<sequence>MENKKSSPPTRGRGGSNAARGGSPPRSQQRGNRATYNNWASQRQRAPTSNASGSPERGQRQRGARRATVHSVQSPDLFDSPVPNEGLSNSSSDTGLNRIRQLLDNIDNYISADDTVISIHDDAPQSSQPAQSEAESPNNRSQSTYSSIHGARPRIRRRLPFDGRSSNRGANQSTNRTSQASSPSPANSTQLTSPQNNLATEFSPGLDISPASRRFQNIPLRFRRENVLRAPSPDSSDDQLVSELGAARPHIEPIQANAGSFLQGLGTEEEPFELSPDSPDEPSVLLPSFIPDDDEGNYTNPTSSGGGGNGSSNGLRAGGRRSFGLAARLRAGGLGMGGDNNPPGAVRRVLSSPPPVLPPPGTLSDEELARRLQEEEWDAASVGAGEDGFDGGFLRSVDSPLHLFGAGYHRRRPQFGLHLPPLSGADDGGADSGTSANRSEDVHPFFFDGPPRRSSHRDLRDRQRFQRYLSPLHQISALAEMTDQAGHGQAVFGLLSALMSQQEVESLMNLSGLDDANGGDYEALLALAERIGDVNRGLSQSEINRLPTRKHKTDSAASKNESNSAGAGATGGTSPLSDQLQCHICLSDYESGDLKRLLPCGHDFHKDCVDTWLKVSFTNLAVKT</sequence>
<reference evidence="6 7" key="1">
    <citation type="journal article" date="2021" name="Elife">
        <title>Chloroplast acquisition without the gene transfer in kleptoplastic sea slugs, Plakobranchus ocellatus.</title>
        <authorList>
            <person name="Maeda T."/>
            <person name="Takahashi S."/>
            <person name="Yoshida T."/>
            <person name="Shimamura S."/>
            <person name="Takaki Y."/>
            <person name="Nagai Y."/>
            <person name="Toyoda A."/>
            <person name="Suzuki Y."/>
            <person name="Arimoto A."/>
            <person name="Ishii H."/>
            <person name="Satoh N."/>
            <person name="Nishiyama T."/>
            <person name="Hasebe M."/>
            <person name="Maruyama T."/>
            <person name="Minagawa J."/>
            <person name="Obokata J."/>
            <person name="Shigenobu S."/>
        </authorList>
    </citation>
    <scope>NUCLEOTIDE SEQUENCE [LARGE SCALE GENOMIC DNA]</scope>
</reference>
<evidence type="ECO:0000256" key="1">
    <source>
        <dbReference type="ARBA" id="ARBA00022771"/>
    </source>
</evidence>
<evidence type="ECO:0000256" key="2">
    <source>
        <dbReference type="ARBA" id="ARBA00022833"/>
    </source>
</evidence>
<dbReference type="Gene3D" id="3.30.40.10">
    <property type="entry name" value="Zinc/RING finger domain, C3HC4 (zinc finger)"/>
    <property type="match status" value="1"/>
</dbReference>
<dbReference type="Pfam" id="PF13639">
    <property type="entry name" value="zf-RING_2"/>
    <property type="match status" value="1"/>
</dbReference>
<feature type="region of interest" description="Disordered" evidence="4">
    <location>
        <begin position="120"/>
        <end position="211"/>
    </location>
</feature>